<protein>
    <submittedName>
        <fullName evidence="2">Uncharacterized protein</fullName>
    </submittedName>
</protein>
<reference evidence="2 3" key="1">
    <citation type="submission" date="2014-04" db="EMBL/GenBank/DDBJ databases">
        <title>Evolutionary Origins and Diversification of the Mycorrhizal Mutualists.</title>
        <authorList>
            <consortium name="DOE Joint Genome Institute"/>
            <consortium name="Mycorrhizal Genomics Consortium"/>
            <person name="Kohler A."/>
            <person name="Kuo A."/>
            <person name="Nagy L.G."/>
            <person name="Floudas D."/>
            <person name="Copeland A."/>
            <person name="Barry K.W."/>
            <person name="Cichocki N."/>
            <person name="Veneault-Fourrey C."/>
            <person name="LaButti K."/>
            <person name="Lindquist E.A."/>
            <person name="Lipzen A."/>
            <person name="Lundell T."/>
            <person name="Morin E."/>
            <person name="Murat C."/>
            <person name="Riley R."/>
            <person name="Ohm R."/>
            <person name="Sun H."/>
            <person name="Tunlid A."/>
            <person name="Henrissat B."/>
            <person name="Grigoriev I.V."/>
            <person name="Hibbett D.S."/>
            <person name="Martin F."/>
        </authorList>
    </citation>
    <scope>NUCLEOTIDE SEQUENCE [LARGE SCALE GENOMIC DNA]</scope>
    <source>
        <strain evidence="2 3">FD-317 M1</strain>
    </source>
</reference>
<dbReference type="OrthoDB" id="3178264at2759"/>
<feature type="chain" id="PRO_5002208174" evidence="1">
    <location>
        <begin position="23"/>
        <end position="144"/>
    </location>
</feature>
<accession>A0A0D0BLU2</accession>
<proteinExistence type="predicted"/>
<organism evidence="2 3">
    <name type="scientific">Collybiopsis luxurians FD-317 M1</name>
    <dbReference type="NCBI Taxonomy" id="944289"/>
    <lineage>
        <taxon>Eukaryota</taxon>
        <taxon>Fungi</taxon>
        <taxon>Dikarya</taxon>
        <taxon>Basidiomycota</taxon>
        <taxon>Agaricomycotina</taxon>
        <taxon>Agaricomycetes</taxon>
        <taxon>Agaricomycetidae</taxon>
        <taxon>Agaricales</taxon>
        <taxon>Marasmiineae</taxon>
        <taxon>Omphalotaceae</taxon>
        <taxon>Collybiopsis</taxon>
        <taxon>Collybiopsis luxurians</taxon>
    </lineage>
</organism>
<evidence type="ECO:0000313" key="3">
    <source>
        <dbReference type="Proteomes" id="UP000053593"/>
    </source>
</evidence>
<evidence type="ECO:0000313" key="2">
    <source>
        <dbReference type="EMBL" id="KIK55776.1"/>
    </source>
</evidence>
<dbReference type="Proteomes" id="UP000053593">
    <property type="component" value="Unassembled WGS sequence"/>
</dbReference>
<dbReference type="EMBL" id="KN834803">
    <property type="protein sequence ID" value="KIK55776.1"/>
    <property type="molecule type" value="Genomic_DNA"/>
</dbReference>
<keyword evidence="3" id="KW-1185">Reference proteome</keyword>
<name>A0A0D0BLU2_9AGAR</name>
<keyword evidence="1" id="KW-0732">Signal</keyword>
<sequence>MARIIFTALSVLLALFVFLADAAPLKSRQIGDLQCNAARLKIVSDLAQTNGLLDKVSTADPATASAVTTAKSGLTSAGDGIKTIAAALLTGQQAPADARNQTAAGLETASTALNGLNSTDPAVSNTISKLNEAISAGNSVVADC</sequence>
<dbReference type="HOGENOM" id="CLU_141129_0_0_1"/>
<dbReference type="AlphaFoldDB" id="A0A0D0BLU2"/>
<feature type="signal peptide" evidence="1">
    <location>
        <begin position="1"/>
        <end position="22"/>
    </location>
</feature>
<gene>
    <name evidence="2" type="ORF">GYMLUDRAFT_175090</name>
</gene>
<evidence type="ECO:0000256" key="1">
    <source>
        <dbReference type="SAM" id="SignalP"/>
    </source>
</evidence>